<sequence length="138" mass="15598">MSDTTWGNLPVPNIYKELKGEFINFNDNEEYLECKYPIQEKYFNPMNTTLGGIVDSFMDCTMGPLSFLLGEMVVTKTFSAKYIKPVNNSTEYVHVKAWRDSISEKGTIYKAELFLDDGNIAAIAEAFFVTPKSNPPSL</sequence>
<evidence type="ECO:0000313" key="1">
    <source>
        <dbReference type="EMBL" id="AGQ19745.1"/>
    </source>
</evidence>
<protein>
    <submittedName>
        <fullName evidence="1">MedDCM-OCT-S40-C8-cds22</fullName>
    </submittedName>
</protein>
<dbReference type="CDD" id="cd03443">
    <property type="entry name" value="PaaI_thioesterase"/>
    <property type="match status" value="1"/>
</dbReference>
<reference evidence="1" key="1">
    <citation type="journal article" date="2013" name="Sci. Rep.">
        <title>Metagenomics uncovers a new group of low GC and ultra-small marine Actinobacteria.</title>
        <authorList>
            <person name="Ghai R."/>
            <person name="Mizuno C.M."/>
            <person name="Picazo A."/>
            <person name="Camacho A."/>
            <person name="Rodriguez-Valera F."/>
        </authorList>
    </citation>
    <scope>NUCLEOTIDE SEQUENCE</scope>
</reference>
<name>S5DS13_9ACTN</name>
<accession>S5DS13</accession>
<organism evidence="1">
    <name type="scientific">Candidatus Actinomarina minuta</name>
    <dbReference type="NCBI Taxonomy" id="1389454"/>
    <lineage>
        <taxon>Bacteria</taxon>
        <taxon>Bacillati</taxon>
        <taxon>Actinomycetota</taxon>
        <taxon>Actinomycetes</taxon>
        <taxon>Candidatus Actinomarinidae</taxon>
        <taxon>Candidatus Actinomarinales</taxon>
        <taxon>Candidatus Actinomarineae</taxon>
        <taxon>Candidatus Actinomarinaceae</taxon>
        <taxon>Candidatus Actinomarina</taxon>
    </lineage>
</organism>
<dbReference type="SUPFAM" id="SSF54637">
    <property type="entry name" value="Thioesterase/thiol ester dehydrase-isomerase"/>
    <property type="match status" value="1"/>
</dbReference>
<dbReference type="InterPro" id="IPR029069">
    <property type="entry name" value="HotDog_dom_sf"/>
</dbReference>
<proteinExistence type="predicted"/>
<dbReference type="Gene3D" id="3.10.129.10">
    <property type="entry name" value="Hotdog Thioesterase"/>
    <property type="match status" value="1"/>
</dbReference>
<dbReference type="AlphaFoldDB" id="S5DS13"/>
<dbReference type="EMBL" id="KC811141">
    <property type="protein sequence ID" value="AGQ19745.1"/>
    <property type="molecule type" value="Genomic_DNA"/>
</dbReference>